<dbReference type="EC" id="2.6.1.42" evidence="5"/>
<evidence type="ECO:0000313" key="10">
    <source>
        <dbReference type="Proteomes" id="UP000069902"/>
    </source>
</evidence>
<dbReference type="GO" id="GO:0016829">
    <property type="term" value="F:lyase activity"/>
    <property type="evidence" value="ECO:0007669"/>
    <property type="project" value="UniProtKB-KW"/>
</dbReference>
<keyword evidence="10" id="KW-1185">Reference proteome</keyword>
<evidence type="ECO:0000256" key="4">
    <source>
        <dbReference type="ARBA" id="ARBA00009320"/>
    </source>
</evidence>
<organism evidence="9 10">
    <name type="scientific">Candidatus Protochlamydia naegleriophila</name>
    <dbReference type="NCBI Taxonomy" id="389348"/>
    <lineage>
        <taxon>Bacteria</taxon>
        <taxon>Pseudomonadati</taxon>
        <taxon>Chlamydiota</taxon>
        <taxon>Chlamydiia</taxon>
        <taxon>Parachlamydiales</taxon>
        <taxon>Parachlamydiaceae</taxon>
        <taxon>Candidatus Protochlamydia</taxon>
    </lineage>
</organism>
<dbReference type="PANTHER" id="PTHR42743:SF11">
    <property type="entry name" value="AMINODEOXYCHORISMATE LYASE"/>
    <property type="match status" value="1"/>
</dbReference>
<dbReference type="AlphaFoldDB" id="A0A0U5J9P4"/>
<dbReference type="PANTHER" id="PTHR42743">
    <property type="entry name" value="AMINO-ACID AMINOTRANSFERASE"/>
    <property type="match status" value="1"/>
</dbReference>
<comment type="pathway">
    <text evidence="3">Amino-acid biosynthesis; L-leucine biosynthesis; L-leucine from 3-methyl-2-oxobutanoate: step 4/4.</text>
</comment>
<reference evidence="10" key="1">
    <citation type="submission" date="2015-09" db="EMBL/GenBank/DDBJ databases">
        <authorList>
            <person name="Bertelli C."/>
        </authorList>
    </citation>
    <scope>NUCLEOTIDE SEQUENCE [LARGE SCALE GENOMIC DNA]</scope>
    <source>
        <strain evidence="10">KNic</strain>
    </source>
</reference>
<comment type="catalytic activity">
    <reaction evidence="6">
        <text>L-valine + 2-oxoglutarate = 3-methyl-2-oxobutanoate + L-glutamate</text>
        <dbReference type="Rhea" id="RHEA:24813"/>
        <dbReference type="ChEBI" id="CHEBI:11851"/>
        <dbReference type="ChEBI" id="CHEBI:16810"/>
        <dbReference type="ChEBI" id="CHEBI:29985"/>
        <dbReference type="ChEBI" id="CHEBI:57762"/>
        <dbReference type="EC" id="2.6.1.42"/>
    </reaction>
</comment>
<dbReference type="InterPro" id="IPR001544">
    <property type="entry name" value="Aminotrans_IV"/>
</dbReference>
<dbReference type="InterPro" id="IPR043132">
    <property type="entry name" value="BCAT-like_C"/>
</dbReference>
<dbReference type="GO" id="GO:0052656">
    <property type="term" value="F:L-isoleucine-2-oxoglutarate transaminase activity"/>
    <property type="evidence" value="ECO:0007669"/>
    <property type="project" value="RHEA"/>
</dbReference>
<dbReference type="InterPro" id="IPR043131">
    <property type="entry name" value="BCAT-like_N"/>
</dbReference>
<dbReference type="STRING" id="389348.PNK_0530"/>
<evidence type="ECO:0000256" key="2">
    <source>
        <dbReference type="ARBA" id="ARBA00004931"/>
    </source>
</evidence>
<dbReference type="Gene3D" id="3.30.470.10">
    <property type="match status" value="1"/>
</dbReference>
<dbReference type="GO" id="GO:0052654">
    <property type="term" value="F:L-leucine-2-oxoglutarate transaminase activity"/>
    <property type="evidence" value="ECO:0007669"/>
    <property type="project" value="RHEA"/>
</dbReference>
<gene>
    <name evidence="9" type="primary">pabC</name>
    <name evidence="9" type="ORF">PNK_0530</name>
</gene>
<dbReference type="PATRIC" id="fig|389348.3.peg.584"/>
<dbReference type="KEGG" id="pnl:PNK_0530"/>
<keyword evidence="9" id="KW-0456">Lyase</keyword>
<comment type="similarity">
    <text evidence="4">Belongs to the class-IV pyridoxal-phosphate-dependent aminotransferase family.</text>
</comment>
<dbReference type="InParanoid" id="A0A0U5J9P4"/>
<dbReference type="Gene3D" id="3.20.10.10">
    <property type="entry name" value="D-amino Acid Aminotransferase, subunit A, domain 2"/>
    <property type="match status" value="1"/>
</dbReference>
<evidence type="ECO:0000256" key="6">
    <source>
        <dbReference type="ARBA" id="ARBA00048212"/>
    </source>
</evidence>
<protein>
    <recommendedName>
        <fullName evidence="5">branched-chain-amino-acid transaminase</fullName>
        <ecNumber evidence="5">2.6.1.42</ecNumber>
    </recommendedName>
</protein>
<dbReference type="InterPro" id="IPR050571">
    <property type="entry name" value="Class-IV_PLP-Dep_Aminotrnsfr"/>
</dbReference>
<evidence type="ECO:0000256" key="3">
    <source>
        <dbReference type="ARBA" id="ARBA00005072"/>
    </source>
</evidence>
<evidence type="ECO:0000256" key="7">
    <source>
        <dbReference type="ARBA" id="ARBA00048798"/>
    </source>
</evidence>
<proteinExistence type="inferred from homology"/>
<dbReference type="SUPFAM" id="SSF56752">
    <property type="entry name" value="D-aminoacid aminotransferase-like PLP-dependent enzymes"/>
    <property type="match status" value="1"/>
</dbReference>
<evidence type="ECO:0000256" key="5">
    <source>
        <dbReference type="ARBA" id="ARBA00013053"/>
    </source>
</evidence>
<dbReference type="GO" id="GO:0052655">
    <property type="term" value="F:L-valine-2-oxoglutarate transaminase activity"/>
    <property type="evidence" value="ECO:0007669"/>
    <property type="project" value="RHEA"/>
</dbReference>
<dbReference type="InterPro" id="IPR036038">
    <property type="entry name" value="Aminotransferase-like"/>
</dbReference>
<sequence length="277" mass="31578">MTLKWVCLDGNYLLEEQATLPISDRGFLYGDGLFTTVRIHQGRAEFLRPHLQRLTHQCEQLGIHSPVIKPEWIEELVERNAAGTGTWRLKIVVTGGEDPALTLSSRAPGLILLTLKPYRLEPFVECRLSLYPDPVVRPLAFFKSLAYLDRLWINHYAHSKGYDDAIVCNCEGYLLETAFSNLFWMDEAHLYVPDSTLPYLQGIILNQLIDHFELKVVPVKAGLEDIPFGSAVFTCNSLAHVRPVIEIDRRLFQRNAWLEECLQKAIERALHADTHSA</sequence>
<dbReference type="GO" id="GO:0046394">
    <property type="term" value="P:carboxylic acid biosynthetic process"/>
    <property type="evidence" value="ECO:0007669"/>
    <property type="project" value="UniProtKB-ARBA"/>
</dbReference>
<name>A0A0U5J9P4_9BACT</name>
<dbReference type="Pfam" id="PF01063">
    <property type="entry name" value="Aminotran_4"/>
    <property type="match status" value="1"/>
</dbReference>
<dbReference type="RefSeq" id="WP_051981873.1">
    <property type="nucleotide sequence ID" value="NZ_LN879502.1"/>
</dbReference>
<evidence type="ECO:0000256" key="8">
    <source>
        <dbReference type="ARBA" id="ARBA00049229"/>
    </source>
</evidence>
<comment type="catalytic activity">
    <reaction evidence="8">
        <text>L-leucine + 2-oxoglutarate = 4-methyl-2-oxopentanoate + L-glutamate</text>
        <dbReference type="Rhea" id="RHEA:18321"/>
        <dbReference type="ChEBI" id="CHEBI:16810"/>
        <dbReference type="ChEBI" id="CHEBI:17865"/>
        <dbReference type="ChEBI" id="CHEBI:29985"/>
        <dbReference type="ChEBI" id="CHEBI:57427"/>
        <dbReference type="EC" id="2.6.1.42"/>
    </reaction>
</comment>
<dbReference type="FunCoup" id="A0A0U5J9P4">
    <property type="interactions" value="219"/>
</dbReference>
<accession>A0A0U5J9P4</accession>
<evidence type="ECO:0000256" key="1">
    <source>
        <dbReference type="ARBA" id="ARBA00004824"/>
    </source>
</evidence>
<comment type="catalytic activity">
    <reaction evidence="7">
        <text>L-isoleucine + 2-oxoglutarate = (S)-3-methyl-2-oxopentanoate + L-glutamate</text>
        <dbReference type="Rhea" id="RHEA:24801"/>
        <dbReference type="ChEBI" id="CHEBI:16810"/>
        <dbReference type="ChEBI" id="CHEBI:29985"/>
        <dbReference type="ChEBI" id="CHEBI:35146"/>
        <dbReference type="ChEBI" id="CHEBI:58045"/>
        <dbReference type="EC" id="2.6.1.42"/>
    </reaction>
</comment>
<comment type="pathway">
    <text evidence="1">Amino-acid biosynthesis; L-isoleucine biosynthesis; L-isoleucine from 2-oxobutanoate: step 4/4.</text>
</comment>
<evidence type="ECO:0000313" key="9">
    <source>
        <dbReference type="EMBL" id="CUI16158.1"/>
    </source>
</evidence>
<dbReference type="Proteomes" id="UP000069902">
    <property type="component" value="Chromosome cPNK"/>
</dbReference>
<comment type="pathway">
    <text evidence="2">Amino-acid biosynthesis; L-valine biosynthesis; L-valine from pyruvate: step 4/4.</text>
</comment>
<dbReference type="EMBL" id="LN879502">
    <property type="protein sequence ID" value="CUI16158.1"/>
    <property type="molecule type" value="Genomic_DNA"/>
</dbReference>